<dbReference type="AlphaFoldDB" id="A0A382NHU5"/>
<reference evidence="1" key="1">
    <citation type="submission" date="2018-05" db="EMBL/GenBank/DDBJ databases">
        <authorList>
            <person name="Lanie J.A."/>
            <person name="Ng W.-L."/>
            <person name="Kazmierczak K.M."/>
            <person name="Andrzejewski T.M."/>
            <person name="Davidsen T.M."/>
            <person name="Wayne K.J."/>
            <person name="Tettelin H."/>
            <person name="Glass J.I."/>
            <person name="Rusch D."/>
            <person name="Podicherti R."/>
            <person name="Tsui H.-C.T."/>
            <person name="Winkler M.E."/>
        </authorList>
    </citation>
    <scope>NUCLEOTIDE SEQUENCE</scope>
</reference>
<dbReference type="InterPro" id="IPR050509">
    <property type="entry name" value="CoA-transferase_III"/>
</dbReference>
<protein>
    <recommendedName>
        <fullName evidence="2">CoA transferase</fullName>
    </recommendedName>
</protein>
<dbReference type="SUPFAM" id="SSF89796">
    <property type="entry name" value="CoA-transferase family III (CaiB/BaiF)"/>
    <property type="match status" value="1"/>
</dbReference>
<dbReference type="Pfam" id="PF02515">
    <property type="entry name" value="CoA_transf_3"/>
    <property type="match status" value="1"/>
</dbReference>
<proteinExistence type="predicted"/>
<dbReference type="GO" id="GO:0003824">
    <property type="term" value="F:catalytic activity"/>
    <property type="evidence" value="ECO:0007669"/>
    <property type="project" value="InterPro"/>
</dbReference>
<evidence type="ECO:0008006" key="2">
    <source>
        <dbReference type="Google" id="ProtNLM"/>
    </source>
</evidence>
<dbReference type="Gene3D" id="3.40.50.10540">
    <property type="entry name" value="Crotonobetainyl-coa:carnitine coa-transferase, domain 1"/>
    <property type="match status" value="1"/>
</dbReference>
<gene>
    <name evidence="1" type="ORF">METZ01_LOCUS312942</name>
</gene>
<sequence length="110" mass="12202">MAGPLSGVKILEFSQIIAAPFSGMLLADMGADVIKVEHPDGEPWRLNQQIVPKESKSFISLNRGKRSLPLDMTQPQALKIVHQLLPEVDVVLINYRPDVPQKLGIDYESL</sequence>
<evidence type="ECO:0000313" key="1">
    <source>
        <dbReference type="EMBL" id="SVC60088.1"/>
    </source>
</evidence>
<dbReference type="PANTHER" id="PTHR48228">
    <property type="entry name" value="SUCCINYL-COA--D-CITRAMALATE COA-TRANSFERASE"/>
    <property type="match status" value="1"/>
</dbReference>
<feature type="non-terminal residue" evidence="1">
    <location>
        <position position="110"/>
    </location>
</feature>
<dbReference type="InterPro" id="IPR003673">
    <property type="entry name" value="CoA-Trfase_fam_III"/>
</dbReference>
<name>A0A382NHU5_9ZZZZ</name>
<dbReference type="InterPro" id="IPR023606">
    <property type="entry name" value="CoA-Trfase_III_dom_1_sf"/>
</dbReference>
<organism evidence="1">
    <name type="scientific">marine metagenome</name>
    <dbReference type="NCBI Taxonomy" id="408172"/>
    <lineage>
        <taxon>unclassified sequences</taxon>
        <taxon>metagenomes</taxon>
        <taxon>ecological metagenomes</taxon>
    </lineage>
</organism>
<dbReference type="PANTHER" id="PTHR48228:SF5">
    <property type="entry name" value="ALPHA-METHYLACYL-COA RACEMASE"/>
    <property type="match status" value="1"/>
</dbReference>
<accession>A0A382NHU5</accession>
<dbReference type="EMBL" id="UINC01100204">
    <property type="protein sequence ID" value="SVC60088.1"/>
    <property type="molecule type" value="Genomic_DNA"/>
</dbReference>